<keyword evidence="3" id="KW-1185">Reference proteome</keyword>
<comment type="caution">
    <text evidence="2">The sequence shown here is derived from an EMBL/GenBank/DDBJ whole genome shotgun (WGS) entry which is preliminary data.</text>
</comment>
<name>A0A1X0DWP4_MYCHE</name>
<sequence length="399" mass="41028">MVVDLAARPHITAGVALASAAVLAASPMAQHLPDFHLAQQLRQVSVSNIQLTDAASGLVDLFANVQSELTSLAGSEAAAATVPAEVISSAVNPLQTWVNIVPQTLANIQGIANEWLTIPAPVLQQVLANGIDYASLYVAPFQAAAKSAVTYFTATKGVALTPLLIAAQKAFNSGNMVTGVNNLVAALYSDPIVQIGLPLDKILQIPVYFMQNASNATTYLVNNTIPTVVNFGTAVVPAAFKGLGLSLQNAYNAWGAGDTIGAVTNVLDIPGQMTNGFINGFPNAKGIMNNGLLSSPPGNGTVNVIVTQMQGLAEQIVAPGAQNIMTGGSLGVGFQNLVNQLINGWPSLTPVINELGAGLTQLLQSIPSVLSNLPSILGNFGGALASNIGLLISNLLKLL</sequence>
<evidence type="ECO:0000313" key="3">
    <source>
        <dbReference type="Proteomes" id="UP000192566"/>
    </source>
</evidence>
<evidence type="ECO:0000256" key="1">
    <source>
        <dbReference type="SAM" id="SignalP"/>
    </source>
</evidence>
<evidence type="ECO:0000313" key="2">
    <source>
        <dbReference type="EMBL" id="ORA76639.1"/>
    </source>
</evidence>
<proteinExistence type="predicted"/>
<accession>A0A1X0DWP4</accession>
<keyword evidence="1" id="KW-0732">Signal</keyword>
<gene>
    <name evidence="2" type="ORF">BST25_00805</name>
</gene>
<reference evidence="2 3" key="1">
    <citation type="submission" date="2017-02" db="EMBL/GenBank/DDBJ databases">
        <title>The new phylogeny of genus Mycobacterium.</title>
        <authorList>
            <person name="Tortoli E."/>
            <person name="Trovato A."/>
            <person name="Cirillo D.M."/>
        </authorList>
    </citation>
    <scope>NUCLEOTIDE SEQUENCE [LARGE SCALE GENOMIC DNA]</scope>
    <source>
        <strain evidence="2 3">DSM 44471</strain>
    </source>
</reference>
<dbReference type="Proteomes" id="UP000192566">
    <property type="component" value="Unassembled WGS sequence"/>
</dbReference>
<feature type="chain" id="PRO_5039627953" description="PE-PGRS family protein" evidence="1">
    <location>
        <begin position="25"/>
        <end position="399"/>
    </location>
</feature>
<protein>
    <recommendedName>
        <fullName evidence="4">PE-PGRS family protein</fullName>
    </recommendedName>
</protein>
<evidence type="ECO:0008006" key="4">
    <source>
        <dbReference type="Google" id="ProtNLM"/>
    </source>
</evidence>
<dbReference type="EMBL" id="MVHR01000001">
    <property type="protein sequence ID" value="ORA76639.1"/>
    <property type="molecule type" value="Genomic_DNA"/>
</dbReference>
<feature type="signal peptide" evidence="1">
    <location>
        <begin position="1"/>
        <end position="24"/>
    </location>
</feature>
<dbReference type="AlphaFoldDB" id="A0A1X0DWP4"/>
<organism evidence="2 3">
    <name type="scientific">Mycobacterium heidelbergense</name>
    <dbReference type="NCBI Taxonomy" id="53376"/>
    <lineage>
        <taxon>Bacteria</taxon>
        <taxon>Bacillati</taxon>
        <taxon>Actinomycetota</taxon>
        <taxon>Actinomycetes</taxon>
        <taxon>Mycobacteriales</taxon>
        <taxon>Mycobacteriaceae</taxon>
        <taxon>Mycobacterium</taxon>
        <taxon>Mycobacterium simiae complex</taxon>
    </lineage>
</organism>